<comment type="caution">
    <text evidence="2">The sequence shown here is derived from an EMBL/GenBank/DDBJ whole genome shotgun (WGS) entry which is preliminary data.</text>
</comment>
<name>A0ABR3YSN8_9PEZI</name>
<protein>
    <submittedName>
        <fullName evidence="2">Uncharacterized protein</fullName>
    </submittedName>
</protein>
<dbReference type="EMBL" id="JAWCUI010000056">
    <property type="protein sequence ID" value="KAL1891035.1"/>
    <property type="molecule type" value="Genomic_DNA"/>
</dbReference>
<feature type="region of interest" description="Disordered" evidence="1">
    <location>
        <begin position="1"/>
        <end position="32"/>
    </location>
</feature>
<keyword evidence="3" id="KW-1185">Reference proteome</keyword>
<feature type="compositionally biased region" description="Polar residues" evidence="1">
    <location>
        <begin position="1"/>
        <end position="10"/>
    </location>
</feature>
<organism evidence="2 3">
    <name type="scientific">Sporothrix stenoceras</name>
    <dbReference type="NCBI Taxonomy" id="5173"/>
    <lineage>
        <taxon>Eukaryota</taxon>
        <taxon>Fungi</taxon>
        <taxon>Dikarya</taxon>
        <taxon>Ascomycota</taxon>
        <taxon>Pezizomycotina</taxon>
        <taxon>Sordariomycetes</taxon>
        <taxon>Sordariomycetidae</taxon>
        <taxon>Ophiostomatales</taxon>
        <taxon>Ophiostomataceae</taxon>
        <taxon>Sporothrix</taxon>
    </lineage>
</organism>
<accession>A0ABR3YSN8</accession>
<evidence type="ECO:0000256" key="1">
    <source>
        <dbReference type="SAM" id="MobiDB-lite"/>
    </source>
</evidence>
<sequence>MDISQLTMPSRRQPPKSSAYVDPDETISATSDDGRTIVKDEKPLIAPAPAKKCAIMYIIDDDDDDDAAVSDIVVHYVKTARGSTAAKPILLDNNDVEDKVAAAPVPRVYHVRPRIKQEPVDDVPVVKIKKEFDPVADAKLSNALNGAQVNSFLSIPDNTQPSQDEPLLSFPPPTKDKAVVPSCESRFTALGDNWLDELYHETAIDNQAPPPAAASKTLLWWTS</sequence>
<proteinExistence type="predicted"/>
<evidence type="ECO:0000313" key="2">
    <source>
        <dbReference type="EMBL" id="KAL1891035.1"/>
    </source>
</evidence>
<gene>
    <name evidence="2" type="ORF">Sste5346_007858</name>
</gene>
<dbReference type="Proteomes" id="UP001583186">
    <property type="component" value="Unassembled WGS sequence"/>
</dbReference>
<reference evidence="2 3" key="1">
    <citation type="journal article" date="2024" name="IMA Fungus">
        <title>IMA Genome - F19 : A genome assembly and annotation guide to empower mycologists, including annotated draft genome sequences of Ceratocystis pirilliformis, Diaporthe australafricana, Fusarium ophioides, Paecilomyces lecythidis, and Sporothrix stenoceras.</title>
        <authorList>
            <person name="Aylward J."/>
            <person name="Wilson A.M."/>
            <person name="Visagie C.M."/>
            <person name="Spraker J."/>
            <person name="Barnes I."/>
            <person name="Buitendag C."/>
            <person name="Ceriani C."/>
            <person name="Del Mar Angel L."/>
            <person name="du Plessis D."/>
            <person name="Fuchs T."/>
            <person name="Gasser K."/>
            <person name="Kramer D."/>
            <person name="Li W."/>
            <person name="Munsamy K."/>
            <person name="Piso A."/>
            <person name="Price J.L."/>
            <person name="Sonnekus B."/>
            <person name="Thomas C."/>
            <person name="van der Nest A."/>
            <person name="van Dijk A."/>
            <person name="van Heerden A."/>
            <person name="van Vuuren N."/>
            <person name="Yilmaz N."/>
            <person name="Duong T.A."/>
            <person name="van der Merwe N.A."/>
            <person name="Wingfield M.J."/>
            <person name="Wingfield B.D."/>
        </authorList>
    </citation>
    <scope>NUCLEOTIDE SEQUENCE [LARGE SCALE GENOMIC DNA]</scope>
    <source>
        <strain evidence="2 3">CMW 5346</strain>
    </source>
</reference>
<evidence type="ECO:0000313" key="3">
    <source>
        <dbReference type="Proteomes" id="UP001583186"/>
    </source>
</evidence>